<dbReference type="InterPro" id="IPR009571">
    <property type="entry name" value="SUR7/Rim9-like_fungi"/>
</dbReference>
<keyword evidence="1" id="KW-1133">Transmembrane helix</keyword>
<dbReference type="GO" id="GO:0032153">
    <property type="term" value="C:cell division site"/>
    <property type="evidence" value="ECO:0007669"/>
    <property type="project" value="TreeGrafter"/>
</dbReference>
<name>A0A165NV94_9APHY</name>
<dbReference type="Proteomes" id="UP000076727">
    <property type="component" value="Unassembled WGS sequence"/>
</dbReference>
<organism evidence="2 3">
    <name type="scientific">Daedalea quercina L-15889</name>
    <dbReference type="NCBI Taxonomy" id="1314783"/>
    <lineage>
        <taxon>Eukaryota</taxon>
        <taxon>Fungi</taxon>
        <taxon>Dikarya</taxon>
        <taxon>Basidiomycota</taxon>
        <taxon>Agaricomycotina</taxon>
        <taxon>Agaricomycetes</taxon>
        <taxon>Polyporales</taxon>
        <taxon>Fomitopsis</taxon>
    </lineage>
</organism>
<feature type="transmembrane region" description="Helical" evidence="1">
    <location>
        <begin position="112"/>
        <end position="135"/>
    </location>
</feature>
<reference evidence="2 3" key="1">
    <citation type="journal article" date="2016" name="Mol. Biol. Evol.">
        <title>Comparative Genomics of Early-Diverging Mushroom-Forming Fungi Provides Insights into the Origins of Lignocellulose Decay Capabilities.</title>
        <authorList>
            <person name="Nagy L.G."/>
            <person name="Riley R."/>
            <person name="Tritt A."/>
            <person name="Adam C."/>
            <person name="Daum C."/>
            <person name="Floudas D."/>
            <person name="Sun H."/>
            <person name="Yadav J.S."/>
            <person name="Pangilinan J."/>
            <person name="Larsson K.H."/>
            <person name="Matsuura K."/>
            <person name="Barry K."/>
            <person name="Labutti K."/>
            <person name="Kuo R."/>
            <person name="Ohm R.A."/>
            <person name="Bhattacharya S.S."/>
            <person name="Shirouzu T."/>
            <person name="Yoshinaga Y."/>
            <person name="Martin F.M."/>
            <person name="Grigoriev I.V."/>
            <person name="Hibbett D.S."/>
        </authorList>
    </citation>
    <scope>NUCLEOTIDE SEQUENCE [LARGE SCALE GENOMIC DNA]</scope>
    <source>
        <strain evidence="2 3">L-15889</strain>
    </source>
</reference>
<protein>
    <recommendedName>
        <fullName evidence="4">Pali-domain-containing protein</fullName>
    </recommendedName>
</protein>
<dbReference type="AlphaFoldDB" id="A0A165NV94"/>
<keyword evidence="3" id="KW-1185">Reference proteome</keyword>
<dbReference type="OrthoDB" id="2589196at2759"/>
<evidence type="ECO:0000313" key="3">
    <source>
        <dbReference type="Proteomes" id="UP000076727"/>
    </source>
</evidence>
<dbReference type="GO" id="GO:0035838">
    <property type="term" value="C:growing cell tip"/>
    <property type="evidence" value="ECO:0007669"/>
    <property type="project" value="TreeGrafter"/>
</dbReference>
<evidence type="ECO:0008006" key="4">
    <source>
        <dbReference type="Google" id="ProtNLM"/>
    </source>
</evidence>
<proteinExistence type="predicted"/>
<dbReference type="EMBL" id="KV429076">
    <property type="protein sequence ID" value="KZT67417.1"/>
    <property type="molecule type" value="Genomic_DNA"/>
</dbReference>
<dbReference type="PANTHER" id="PTHR28013">
    <property type="entry name" value="PROTEIN DCV1-RELATED"/>
    <property type="match status" value="1"/>
</dbReference>
<feature type="transmembrane region" description="Helical" evidence="1">
    <location>
        <begin position="80"/>
        <end position="100"/>
    </location>
</feature>
<dbReference type="PANTHER" id="PTHR28013:SF4">
    <property type="entry name" value="MARVEL DOMAIN-CONTAINING PROTEIN"/>
    <property type="match status" value="1"/>
</dbReference>
<accession>A0A165NV94</accession>
<evidence type="ECO:0000313" key="2">
    <source>
        <dbReference type="EMBL" id="KZT67417.1"/>
    </source>
</evidence>
<keyword evidence="1" id="KW-0812">Transmembrane</keyword>
<feature type="transmembrane region" description="Helical" evidence="1">
    <location>
        <begin position="155"/>
        <end position="177"/>
    </location>
</feature>
<feature type="transmembrane region" description="Helical" evidence="1">
    <location>
        <begin position="7"/>
        <end position="31"/>
    </location>
</feature>
<dbReference type="GO" id="GO:0005886">
    <property type="term" value="C:plasma membrane"/>
    <property type="evidence" value="ECO:0007669"/>
    <property type="project" value="InterPro"/>
</dbReference>
<dbReference type="Pfam" id="PF06687">
    <property type="entry name" value="SUR7"/>
    <property type="match status" value="1"/>
</dbReference>
<dbReference type="InterPro" id="IPR051380">
    <property type="entry name" value="pH-response_reg_palI/RIM9"/>
</dbReference>
<keyword evidence="1" id="KW-0472">Membrane</keyword>
<evidence type="ECO:0000256" key="1">
    <source>
        <dbReference type="SAM" id="Phobius"/>
    </source>
</evidence>
<sequence>MAFYNHFVLLFGATLTAFILLILVTLSTPLIKSLYFLEVTLSSGTVKFGVLGYCEKTCSATGFGYHFGTEITTTVSTTLVLFPAAAGLSLLLALAFFPLICGPRAYIPHVILSLLSLFASACSIAAFIVGVYLAASAESGFKTAGDTTSFGAAVWMSLVSAVLLTLVGVNVALGTCFGNRLGRKPTYDL</sequence>
<gene>
    <name evidence="2" type="ORF">DAEQUDRAFT_729057</name>
</gene>